<evidence type="ECO:0000259" key="1">
    <source>
        <dbReference type="Pfam" id="PF14725"/>
    </source>
</evidence>
<reference evidence="2 3" key="1">
    <citation type="submission" date="2016-07" db="EMBL/GenBank/DDBJ databases">
        <title>Genome analysis of Sphingobacterium siyangense T12B17.</title>
        <authorList>
            <person name="Xu D."/>
            <person name="Su Y."/>
            <person name="Zheng S."/>
        </authorList>
    </citation>
    <scope>NUCLEOTIDE SEQUENCE [LARGE SCALE GENOMIC DNA]</scope>
    <source>
        <strain evidence="2 3">T12B17</strain>
    </source>
</reference>
<dbReference type="Gene3D" id="2.60.40.3550">
    <property type="entry name" value="Domain of unknown function DUF4466"/>
    <property type="match status" value="1"/>
</dbReference>
<feature type="domain" description="DUF4466" evidence="1">
    <location>
        <begin position="23"/>
        <end position="328"/>
    </location>
</feature>
<keyword evidence="3" id="KW-1185">Reference proteome</keyword>
<dbReference type="InterPro" id="IPR028072">
    <property type="entry name" value="DUF4466"/>
</dbReference>
<proteinExistence type="predicted"/>
<evidence type="ECO:0000313" key="2">
    <source>
        <dbReference type="EMBL" id="RKF35018.1"/>
    </source>
</evidence>
<name>A0A420FQ36_9SPHI</name>
<protein>
    <submittedName>
        <fullName evidence="2">DUF4466 domain-containing protein</fullName>
    </submittedName>
</protein>
<dbReference type="Pfam" id="PF14725">
    <property type="entry name" value="DUF4466"/>
    <property type="match status" value="1"/>
</dbReference>
<organism evidence="2 3">
    <name type="scientific">Sphingobacterium siyangense</name>
    <dbReference type="NCBI Taxonomy" id="459529"/>
    <lineage>
        <taxon>Bacteria</taxon>
        <taxon>Pseudomonadati</taxon>
        <taxon>Bacteroidota</taxon>
        <taxon>Sphingobacteriia</taxon>
        <taxon>Sphingobacteriales</taxon>
        <taxon>Sphingobacteriaceae</taxon>
        <taxon>Sphingobacterium</taxon>
    </lineage>
</organism>
<gene>
    <name evidence="2" type="ORF">BCY89_08695</name>
</gene>
<sequence length="330" mass="35746">MKTNYLKIGLLSIGFGLLLLGSCKEEAYEIPTAKDGLQNDIIKRSLGPNVVGATIDFAYAAAILPDQGKLASISVEASIAGDEGTVLENKSYYTSSTGADIGVVVGDPATVNGNNMEVKFTKDTSASTLRYSYKIPAAAKGKSVTFTFRARSSNGQEIALKTEAYAIRNMDMALDLIGKDGAACFFSVADLKWYTATEAAANPDKIDLVYLYRALPTVTYAHSLVAPTTDASYLPSFTLPVGLTNKTKIVKAWTVRDQQLARLQYSVFVDDVDLKDKSFVDAPDFAINLKAESGIWLQTADGKYNAYVFVNSVNNTTKEMKISVKRLQVK</sequence>
<accession>A0A420FQ36</accession>
<dbReference type="RefSeq" id="WP_120334765.1">
    <property type="nucleotide sequence ID" value="NZ_CP070350.1"/>
</dbReference>
<dbReference type="CDD" id="cd07472">
    <property type="entry name" value="HmuY_like"/>
    <property type="match status" value="1"/>
</dbReference>
<evidence type="ECO:0000313" key="3">
    <source>
        <dbReference type="Proteomes" id="UP000286402"/>
    </source>
</evidence>
<dbReference type="EMBL" id="MCAQ01000023">
    <property type="protein sequence ID" value="RKF35018.1"/>
    <property type="molecule type" value="Genomic_DNA"/>
</dbReference>
<dbReference type="AlphaFoldDB" id="A0A420FQ36"/>
<comment type="caution">
    <text evidence="2">The sequence shown here is derived from an EMBL/GenBank/DDBJ whole genome shotgun (WGS) entry which is preliminary data.</text>
</comment>
<dbReference type="PROSITE" id="PS51257">
    <property type="entry name" value="PROKAR_LIPOPROTEIN"/>
    <property type="match status" value="1"/>
</dbReference>
<dbReference type="Proteomes" id="UP000286402">
    <property type="component" value="Unassembled WGS sequence"/>
</dbReference>